<evidence type="ECO:0000313" key="1">
    <source>
        <dbReference type="EMBL" id="QHT75641.1"/>
    </source>
</evidence>
<protein>
    <submittedName>
        <fullName evidence="1">Uncharacterized protein</fullName>
    </submittedName>
</protein>
<dbReference type="AlphaFoldDB" id="A0A6C0H506"/>
<sequence>MLKKKEITYSTCWYRVKSKFAKEKYIEWMNNFMYIASFNNFNLVIYTNLESWNDIPKNNGENIKIVIIEFDNFLGNKYKNKWIKNKEKAINIQEKENDWKLNMIWSEKINFVYNTIKQNLYTETEYYGWCDIGYFRNRINDLSVIKMVDWSKNMKCLENEKIHYGWIERHGIAGGFFIINKNNIKWLLMNYFYLLEKSFNEDKYVKDDQQILLELYNKNKIKFKLHYENFAKYDSWFMFQRILF</sequence>
<reference evidence="1" key="1">
    <citation type="journal article" date="2020" name="Nature">
        <title>Giant virus diversity and host interactions through global metagenomics.</title>
        <authorList>
            <person name="Schulz F."/>
            <person name="Roux S."/>
            <person name="Paez-Espino D."/>
            <person name="Jungbluth S."/>
            <person name="Walsh D.A."/>
            <person name="Denef V.J."/>
            <person name="McMahon K.D."/>
            <person name="Konstantinidis K.T."/>
            <person name="Eloe-Fadrosh E.A."/>
            <person name="Kyrpides N.C."/>
            <person name="Woyke T."/>
        </authorList>
    </citation>
    <scope>NUCLEOTIDE SEQUENCE</scope>
    <source>
        <strain evidence="1">GVMAG-M-3300023179-71</strain>
    </source>
</reference>
<accession>A0A6C0H506</accession>
<name>A0A6C0H506_9ZZZZ</name>
<organism evidence="1">
    <name type="scientific">viral metagenome</name>
    <dbReference type="NCBI Taxonomy" id="1070528"/>
    <lineage>
        <taxon>unclassified sequences</taxon>
        <taxon>metagenomes</taxon>
        <taxon>organismal metagenomes</taxon>
    </lineage>
</organism>
<dbReference type="EMBL" id="MN739880">
    <property type="protein sequence ID" value="QHT75641.1"/>
    <property type="molecule type" value="Genomic_DNA"/>
</dbReference>
<proteinExistence type="predicted"/>